<evidence type="ECO:0000313" key="7">
    <source>
        <dbReference type="Proteomes" id="UP000191554"/>
    </source>
</evidence>
<reference evidence="6 7" key="1">
    <citation type="submission" date="2017-03" db="EMBL/GenBank/DDBJ databases">
        <title>Genome sequence of Clostridium hungatei DSM 14427.</title>
        <authorList>
            <person name="Poehlein A."/>
            <person name="Daniel R."/>
        </authorList>
    </citation>
    <scope>NUCLEOTIDE SEQUENCE [LARGE SCALE GENOMIC DNA]</scope>
    <source>
        <strain evidence="6 7">DSM 14427</strain>
    </source>
</reference>
<dbReference type="PROSITE" id="PS51257">
    <property type="entry name" value="PROKAR_LIPOPROTEIN"/>
    <property type="match status" value="1"/>
</dbReference>
<gene>
    <name evidence="6" type="primary">ssuA_1</name>
    <name evidence="6" type="ORF">CLHUN_12710</name>
</gene>
<evidence type="ECO:0000256" key="4">
    <source>
        <dbReference type="SAM" id="SignalP"/>
    </source>
</evidence>
<dbReference type="Gene3D" id="3.40.190.10">
    <property type="entry name" value="Periplasmic binding protein-like II"/>
    <property type="match status" value="2"/>
</dbReference>
<protein>
    <submittedName>
        <fullName evidence="6">Putative aliphatic sulfonates-binding protein</fullName>
    </submittedName>
</protein>
<name>A0A1V4SMD4_RUMHU</name>
<dbReference type="InterPro" id="IPR015168">
    <property type="entry name" value="SsuA/THI5"/>
</dbReference>
<comment type="subcellular location">
    <subcellularLocation>
        <location evidence="1">Periplasm</location>
    </subcellularLocation>
</comment>
<sequence>MRKIIKKVLVLLLSTAFIASSLAGCGSGDEKGASEGKTYKLGVSAYPAFYTWYICQEEDFFKKNNVKVELVNFPVYSDSVQAFSTGQLDMLSIATPDTIAPYINGIKLESVLVLDNSNGADGLVANSSVNSIADLKGKSVATEYGTIEHFFLLNVLKTAGLKESDINMVNLSISDSAPAFLSDKVDAACLWEPSLSQALAKKDSKLLTSSKDTPGLIPDVLVAGGGMLENGKQDIVNVINAYYDAMDFYVANEDKAIKDMAKGAQISEAEMRVAMSGSKLFTIQEGIDTMDNKAEDYSYLPYTALKIAEFLKGVNLIGELPDDSAKLVNSYYLKEVLKGRKSNPVPDTSMN</sequence>
<accession>A0A1V4SMD4</accession>
<proteinExistence type="inferred from homology"/>
<evidence type="ECO:0000256" key="2">
    <source>
        <dbReference type="ARBA" id="ARBA00010742"/>
    </source>
</evidence>
<organism evidence="6 7">
    <name type="scientific">Ruminiclostridium hungatei</name>
    <name type="common">Clostridium hungatei</name>
    <dbReference type="NCBI Taxonomy" id="48256"/>
    <lineage>
        <taxon>Bacteria</taxon>
        <taxon>Bacillati</taxon>
        <taxon>Bacillota</taxon>
        <taxon>Clostridia</taxon>
        <taxon>Eubacteriales</taxon>
        <taxon>Oscillospiraceae</taxon>
        <taxon>Ruminiclostridium</taxon>
    </lineage>
</organism>
<evidence type="ECO:0000256" key="3">
    <source>
        <dbReference type="ARBA" id="ARBA00022729"/>
    </source>
</evidence>
<keyword evidence="7" id="KW-1185">Reference proteome</keyword>
<keyword evidence="3 4" id="KW-0732">Signal</keyword>
<feature type="signal peptide" evidence="4">
    <location>
        <begin position="1"/>
        <end position="23"/>
    </location>
</feature>
<dbReference type="PANTHER" id="PTHR30024:SF47">
    <property type="entry name" value="TAURINE-BINDING PERIPLASMIC PROTEIN"/>
    <property type="match status" value="1"/>
</dbReference>
<evidence type="ECO:0000313" key="6">
    <source>
        <dbReference type="EMBL" id="OPX45039.1"/>
    </source>
</evidence>
<dbReference type="CDD" id="cd13563">
    <property type="entry name" value="PBP2_SsuA_like_6"/>
    <property type="match status" value="1"/>
</dbReference>
<feature type="chain" id="PRO_5039476229" evidence="4">
    <location>
        <begin position="24"/>
        <end position="351"/>
    </location>
</feature>
<dbReference type="EMBL" id="MZGX01000006">
    <property type="protein sequence ID" value="OPX45039.1"/>
    <property type="molecule type" value="Genomic_DNA"/>
</dbReference>
<dbReference type="OrthoDB" id="9815602at2"/>
<dbReference type="SUPFAM" id="SSF53850">
    <property type="entry name" value="Periplasmic binding protein-like II"/>
    <property type="match status" value="1"/>
</dbReference>
<dbReference type="GO" id="GO:0042597">
    <property type="term" value="C:periplasmic space"/>
    <property type="evidence" value="ECO:0007669"/>
    <property type="project" value="UniProtKB-SubCell"/>
</dbReference>
<dbReference type="Pfam" id="PF09084">
    <property type="entry name" value="NMT1"/>
    <property type="match status" value="1"/>
</dbReference>
<dbReference type="RefSeq" id="WP_080063716.1">
    <property type="nucleotide sequence ID" value="NZ_MZGX01000006.1"/>
</dbReference>
<evidence type="ECO:0000259" key="5">
    <source>
        <dbReference type="Pfam" id="PF09084"/>
    </source>
</evidence>
<evidence type="ECO:0000256" key="1">
    <source>
        <dbReference type="ARBA" id="ARBA00004418"/>
    </source>
</evidence>
<dbReference type="AlphaFoldDB" id="A0A1V4SMD4"/>
<feature type="domain" description="SsuA/THI5-like" evidence="5">
    <location>
        <begin position="49"/>
        <end position="256"/>
    </location>
</feature>
<dbReference type="PANTHER" id="PTHR30024">
    <property type="entry name" value="ALIPHATIC SULFONATES-BINDING PROTEIN-RELATED"/>
    <property type="match status" value="1"/>
</dbReference>
<comment type="caution">
    <text evidence="6">The sequence shown here is derived from an EMBL/GenBank/DDBJ whole genome shotgun (WGS) entry which is preliminary data.</text>
</comment>
<dbReference type="Proteomes" id="UP000191554">
    <property type="component" value="Unassembled WGS sequence"/>
</dbReference>
<dbReference type="STRING" id="48256.CLHUN_12710"/>
<comment type="similarity">
    <text evidence="2">Belongs to the bacterial solute-binding protein SsuA/TauA family.</text>
</comment>